<keyword evidence="3" id="KW-1185">Reference proteome</keyword>
<feature type="signal peptide" evidence="1">
    <location>
        <begin position="1"/>
        <end position="26"/>
    </location>
</feature>
<dbReference type="AlphaFoldDB" id="B4M149"/>
<feature type="chain" id="PRO_5006457588" description="WAP domain-containing protein" evidence="1">
    <location>
        <begin position="27"/>
        <end position="175"/>
    </location>
</feature>
<accession>B4M149</accession>
<dbReference type="HOGENOM" id="CLU_1887886_0_0_1"/>
<evidence type="ECO:0008006" key="4">
    <source>
        <dbReference type="Google" id="ProtNLM"/>
    </source>
</evidence>
<organism evidence="2 3">
    <name type="scientific">Drosophila virilis</name>
    <name type="common">Fruit fly</name>
    <dbReference type="NCBI Taxonomy" id="7244"/>
    <lineage>
        <taxon>Eukaryota</taxon>
        <taxon>Metazoa</taxon>
        <taxon>Ecdysozoa</taxon>
        <taxon>Arthropoda</taxon>
        <taxon>Hexapoda</taxon>
        <taxon>Insecta</taxon>
        <taxon>Pterygota</taxon>
        <taxon>Neoptera</taxon>
        <taxon>Endopterygota</taxon>
        <taxon>Diptera</taxon>
        <taxon>Brachycera</taxon>
        <taxon>Muscomorpha</taxon>
        <taxon>Ephydroidea</taxon>
        <taxon>Drosophilidae</taxon>
        <taxon>Drosophila</taxon>
    </lineage>
</organism>
<sequence>MSICRRLKLLSIWTLLCVCIMRHVQARQDNIVKRNCSENGQYCQMHMDCCSRKCMTYMYKCAPRVPEKYPESNGSPTGLNSLPDFWWPLYHANIPLNEDLEIVTLQDDKTTTRTELVENSSQSAEIAGIAYDIVNPSSTAPTSSAPRCKRVGDVCSVSSECCTMRCHTYLHKCVT</sequence>
<keyword evidence="1" id="KW-0732">Signal</keyword>
<dbReference type="InParanoid" id="B4M149"/>
<dbReference type="OrthoDB" id="7211176at2759"/>
<protein>
    <recommendedName>
        <fullName evidence="4">WAP domain-containing protein</fullName>
    </recommendedName>
</protein>
<dbReference type="SMR" id="B4M149"/>
<gene>
    <name evidence="2" type="primary">Dvir\GJ24155</name>
    <name evidence="2" type="ORF">Dvir_GJ24155</name>
</gene>
<reference evidence="2 3" key="1">
    <citation type="journal article" date="2007" name="Nature">
        <title>Evolution of genes and genomes on the Drosophila phylogeny.</title>
        <authorList>
            <consortium name="Drosophila 12 Genomes Consortium"/>
            <person name="Clark A.G."/>
            <person name="Eisen M.B."/>
            <person name="Smith D.R."/>
            <person name="Bergman C.M."/>
            <person name="Oliver B."/>
            <person name="Markow T.A."/>
            <person name="Kaufman T.C."/>
            <person name="Kellis M."/>
            <person name="Gelbart W."/>
            <person name="Iyer V.N."/>
            <person name="Pollard D.A."/>
            <person name="Sackton T.B."/>
            <person name="Larracuente A.M."/>
            <person name="Singh N.D."/>
            <person name="Abad J.P."/>
            <person name="Abt D.N."/>
            <person name="Adryan B."/>
            <person name="Aguade M."/>
            <person name="Akashi H."/>
            <person name="Anderson W.W."/>
            <person name="Aquadro C.F."/>
            <person name="Ardell D.H."/>
            <person name="Arguello R."/>
            <person name="Artieri C.G."/>
            <person name="Barbash D.A."/>
            <person name="Barker D."/>
            <person name="Barsanti P."/>
            <person name="Batterham P."/>
            <person name="Batzoglou S."/>
            <person name="Begun D."/>
            <person name="Bhutkar A."/>
            <person name="Blanco E."/>
            <person name="Bosak S.A."/>
            <person name="Bradley R.K."/>
            <person name="Brand A.D."/>
            <person name="Brent M.R."/>
            <person name="Brooks A.N."/>
            <person name="Brown R.H."/>
            <person name="Butlin R.K."/>
            <person name="Caggese C."/>
            <person name="Calvi B.R."/>
            <person name="Bernardo de Carvalho A."/>
            <person name="Caspi A."/>
            <person name="Castrezana S."/>
            <person name="Celniker S.E."/>
            <person name="Chang J.L."/>
            <person name="Chapple C."/>
            <person name="Chatterji S."/>
            <person name="Chinwalla A."/>
            <person name="Civetta A."/>
            <person name="Clifton S.W."/>
            <person name="Comeron J.M."/>
            <person name="Costello J.C."/>
            <person name="Coyne J.A."/>
            <person name="Daub J."/>
            <person name="David R.G."/>
            <person name="Delcher A.L."/>
            <person name="Delehaunty K."/>
            <person name="Do C.B."/>
            <person name="Ebling H."/>
            <person name="Edwards K."/>
            <person name="Eickbush T."/>
            <person name="Evans J.D."/>
            <person name="Filipski A."/>
            <person name="Findeiss S."/>
            <person name="Freyhult E."/>
            <person name="Fulton L."/>
            <person name="Fulton R."/>
            <person name="Garcia A.C."/>
            <person name="Gardiner A."/>
            <person name="Garfield D.A."/>
            <person name="Garvin B.E."/>
            <person name="Gibson G."/>
            <person name="Gilbert D."/>
            <person name="Gnerre S."/>
            <person name="Godfrey J."/>
            <person name="Good R."/>
            <person name="Gotea V."/>
            <person name="Gravely B."/>
            <person name="Greenberg A.J."/>
            <person name="Griffiths-Jones S."/>
            <person name="Gross S."/>
            <person name="Guigo R."/>
            <person name="Gustafson E.A."/>
            <person name="Haerty W."/>
            <person name="Hahn M.W."/>
            <person name="Halligan D.L."/>
            <person name="Halpern A.L."/>
            <person name="Halter G.M."/>
            <person name="Han M.V."/>
            <person name="Heger A."/>
            <person name="Hillier L."/>
            <person name="Hinrichs A.S."/>
            <person name="Holmes I."/>
            <person name="Hoskins R.A."/>
            <person name="Hubisz M.J."/>
            <person name="Hultmark D."/>
            <person name="Huntley M.A."/>
            <person name="Jaffe D.B."/>
            <person name="Jagadeeshan S."/>
            <person name="Jeck W.R."/>
            <person name="Johnson J."/>
            <person name="Jones C.D."/>
            <person name="Jordan W.C."/>
            <person name="Karpen G.H."/>
            <person name="Kataoka E."/>
            <person name="Keightley P.D."/>
            <person name="Kheradpour P."/>
            <person name="Kirkness E.F."/>
            <person name="Koerich L.B."/>
            <person name="Kristiansen K."/>
            <person name="Kudrna D."/>
            <person name="Kulathinal R.J."/>
            <person name="Kumar S."/>
            <person name="Kwok R."/>
            <person name="Lander E."/>
            <person name="Langley C.H."/>
            <person name="Lapoint R."/>
            <person name="Lazzaro B.P."/>
            <person name="Lee S.J."/>
            <person name="Levesque L."/>
            <person name="Li R."/>
            <person name="Lin C.F."/>
            <person name="Lin M.F."/>
            <person name="Lindblad-Toh K."/>
            <person name="Llopart A."/>
            <person name="Long M."/>
            <person name="Low L."/>
            <person name="Lozovsky E."/>
            <person name="Lu J."/>
            <person name="Luo M."/>
            <person name="Machado C.A."/>
            <person name="Makalowski W."/>
            <person name="Marzo M."/>
            <person name="Matsuda M."/>
            <person name="Matzkin L."/>
            <person name="McAllister B."/>
            <person name="McBride C.S."/>
            <person name="McKernan B."/>
            <person name="McKernan K."/>
            <person name="Mendez-Lago M."/>
            <person name="Minx P."/>
            <person name="Mollenhauer M.U."/>
            <person name="Montooth K."/>
            <person name="Mount S.M."/>
            <person name="Mu X."/>
            <person name="Myers E."/>
            <person name="Negre B."/>
            <person name="Newfeld S."/>
            <person name="Nielsen R."/>
            <person name="Noor M.A."/>
            <person name="O'Grady P."/>
            <person name="Pachter L."/>
            <person name="Papaceit M."/>
            <person name="Parisi M.J."/>
            <person name="Parisi M."/>
            <person name="Parts L."/>
            <person name="Pedersen J.S."/>
            <person name="Pesole G."/>
            <person name="Phillippy A.M."/>
            <person name="Ponting C.P."/>
            <person name="Pop M."/>
            <person name="Porcelli D."/>
            <person name="Powell J.R."/>
            <person name="Prohaska S."/>
            <person name="Pruitt K."/>
            <person name="Puig M."/>
            <person name="Quesneville H."/>
            <person name="Ram K.R."/>
            <person name="Rand D."/>
            <person name="Rasmussen M.D."/>
            <person name="Reed L.K."/>
            <person name="Reenan R."/>
            <person name="Reily A."/>
            <person name="Remington K.A."/>
            <person name="Rieger T.T."/>
            <person name="Ritchie M.G."/>
            <person name="Robin C."/>
            <person name="Rogers Y.H."/>
            <person name="Rohde C."/>
            <person name="Rozas J."/>
            <person name="Rubenfield M.J."/>
            <person name="Ruiz A."/>
            <person name="Russo S."/>
            <person name="Salzberg S.L."/>
            <person name="Sanchez-Gracia A."/>
            <person name="Saranga D.J."/>
            <person name="Sato H."/>
            <person name="Schaeffer S.W."/>
            <person name="Schatz M.C."/>
            <person name="Schlenke T."/>
            <person name="Schwartz R."/>
            <person name="Segarra C."/>
            <person name="Singh R.S."/>
            <person name="Sirot L."/>
            <person name="Sirota M."/>
            <person name="Sisneros N.B."/>
            <person name="Smith C.D."/>
            <person name="Smith T.F."/>
            <person name="Spieth J."/>
            <person name="Stage D.E."/>
            <person name="Stark A."/>
            <person name="Stephan W."/>
            <person name="Strausberg R.L."/>
            <person name="Strempel S."/>
            <person name="Sturgill D."/>
            <person name="Sutton G."/>
            <person name="Sutton G.G."/>
            <person name="Tao W."/>
            <person name="Teichmann S."/>
            <person name="Tobari Y.N."/>
            <person name="Tomimura Y."/>
            <person name="Tsolas J.M."/>
            <person name="Valente V.L."/>
            <person name="Venter E."/>
            <person name="Venter J.C."/>
            <person name="Vicario S."/>
            <person name="Vieira F.G."/>
            <person name="Vilella A.J."/>
            <person name="Villasante A."/>
            <person name="Walenz B."/>
            <person name="Wang J."/>
            <person name="Wasserman M."/>
            <person name="Watts T."/>
            <person name="Wilson D."/>
            <person name="Wilson R.K."/>
            <person name="Wing R.A."/>
            <person name="Wolfner M.F."/>
            <person name="Wong A."/>
            <person name="Wong G.K."/>
            <person name="Wu C.I."/>
            <person name="Wu G."/>
            <person name="Yamamoto D."/>
            <person name="Yang H.P."/>
            <person name="Yang S.P."/>
            <person name="Yorke J.A."/>
            <person name="Yoshida K."/>
            <person name="Zdobnov E."/>
            <person name="Zhang P."/>
            <person name="Zhang Y."/>
            <person name="Zimin A.V."/>
            <person name="Baldwin J."/>
            <person name="Abdouelleil A."/>
            <person name="Abdulkadir J."/>
            <person name="Abebe A."/>
            <person name="Abera B."/>
            <person name="Abreu J."/>
            <person name="Acer S.C."/>
            <person name="Aftuck L."/>
            <person name="Alexander A."/>
            <person name="An P."/>
            <person name="Anderson E."/>
            <person name="Anderson S."/>
            <person name="Arachi H."/>
            <person name="Azer M."/>
            <person name="Bachantsang P."/>
            <person name="Barry A."/>
            <person name="Bayul T."/>
            <person name="Berlin A."/>
            <person name="Bessette D."/>
            <person name="Bloom T."/>
            <person name="Blye J."/>
            <person name="Boguslavskiy L."/>
            <person name="Bonnet C."/>
            <person name="Boukhgalter B."/>
            <person name="Bourzgui I."/>
            <person name="Brown A."/>
            <person name="Cahill P."/>
            <person name="Channer S."/>
            <person name="Cheshatsang Y."/>
            <person name="Chuda L."/>
            <person name="Citroen M."/>
            <person name="Collymore A."/>
            <person name="Cooke P."/>
            <person name="Costello M."/>
            <person name="D'Aco K."/>
            <person name="Daza R."/>
            <person name="De Haan G."/>
            <person name="DeGray S."/>
            <person name="DeMaso C."/>
            <person name="Dhargay N."/>
            <person name="Dooley K."/>
            <person name="Dooley E."/>
            <person name="Doricent M."/>
            <person name="Dorje P."/>
            <person name="Dorjee K."/>
            <person name="Dupes A."/>
            <person name="Elong R."/>
            <person name="Falk J."/>
            <person name="Farina A."/>
            <person name="Faro S."/>
            <person name="Ferguson D."/>
            <person name="Fisher S."/>
            <person name="Foley C.D."/>
            <person name="Franke A."/>
            <person name="Friedrich D."/>
            <person name="Gadbois L."/>
            <person name="Gearin G."/>
            <person name="Gearin C.R."/>
            <person name="Giannoukos G."/>
            <person name="Goode T."/>
            <person name="Graham J."/>
            <person name="Grandbois E."/>
            <person name="Grewal S."/>
            <person name="Gyaltsen K."/>
            <person name="Hafez N."/>
            <person name="Hagos B."/>
            <person name="Hall J."/>
            <person name="Henson C."/>
            <person name="Hollinger A."/>
            <person name="Honan T."/>
            <person name="Huard M.D."/>
            <person name="Hughes L."/>
            <person name="Hurhula B."/>
            <person name="Husby M.E."/>
            <person name="Kamat A."/>
            <person name="Kanga B."/>
            <person name="Kashin S."/>
            <person name="Khazanovich D."/>
            <person name="Kisner P."/>
            <person name="Lance K."/>
            <person name="Lara M."/>
            <person name="Lee W."/>
            <person name="Lennon N."/>
            <person name="Letendre F."/>
            <person name="LeVine R."/>
            <person name="Lipovsky A."/>
            <person name="Liu X."/>
            <person name="Liu J."/>
            <person name="Liu S."/>
            <person name="Lokyitsang T."/>
            <person name="Lokyitsang Y."/>
            <person name="Lubonja R."/>
            <person name="Lui A."/>
            <person name="MacDonald P."/>
            <person name="Magnisalis V."/>
            <person name="Maru K."/>
            <person name="Matthews C."/>
            <person name="McCusker W."/>
            <person name="McDonough S."/>
            <person name="Mehta T."/>
            <person name="Meldrim J."/>
            <person name="Meneus L."/>
            <person name="Mihai O."/>
            <person name="Mihalev A."/>
            <person name="Mihova T."/>
            <person name="Mittelman R."/>
            <person name="Mlenga V."/>
            <person name="Montmayeur A."/>
            <person name="Mulrain L."/>
            <person name="Navidi A."/>
            <person name="Naylor J."/>
            <person name="Negash T."/>
            <person name="Nguyen T."/>
            <person name="Nguyen N."/>
            <person name="Nicol R."/>
            <person name="Norbu C."/>
            <person name="Norbu N."/>
            <person name="Novod N."/>
            <person name="O'Neill B."/>
            <person name="Osman S."/>
            <person name="Markiewicz E."/>
            <person name="Oyono O.L."/>
            <person name="Patti C."/>
            <person name="Phunkhang P."/>
            <person name="Pierre F."/>
            <person name="Priest M."/>
            <person name="Raghuraman S."/>
            <person name="Rege F."/>
            <person name="Reyes R."/>
            <person name="Rise C."/>
            <person name="Rogov P."/>
            <person name="Ross K."/>
            <person name="Ryan E."/>
            <person name="Settipalli S."/>
            <person name="Shea T."/>
            <person name="Sherpa N."/>
            <person name="Shi L."/>
            <person name="Shih D."/>
            <person name="Sparrow T."/>
            <person name="Spaulding J."/>
            <person name="Stalker J."/>
            <person name="Stange-Thomann N."/>
            <person name="Stavropoulos S."/>
            <person name="Stone C."/>
            <person name="Strader C."/>
            <person name="Tesfaye S."/>
            <person name="Thomson T."/>
            <person name="Thoulutsang Y."/>
            <person name="Thoulutsang D."/>
            <person name="Topham K."/>
            <person name="Topping I."/>
            <person name="Tsamla T."/>
            <person name="Vassiliev H."/>
            <person name="Vo A."/>
            <person name="Wangchuk T."/>
            <person name="Wangdi T."/>
            <person name="Weiand M."/>
            <person name="Wilkinson J."/>
            <person name="Wilson A."/>
            <person name="Yadav S."/>
            <person name="Young G."/>
            <person name="Yu Q."/>
            <person name="Zembek L."/>
            <person name="Zhong D."/>
            <person name="Zimmer A."/>
            <person name="Zwirko Z."/>
            <person name="Jaffe D.B."/>
            <person name="Alvarez P."/>
            <person name="Brockman W."/>
            <person name="Butler J."/>
            <person name="Chin C."/>
            <person name="Gnerre S."/>
            <person name="Grabherr M."/>
            <person name="Kleber M."/>
            <person name="Mauceli E."/>
            <person name="MacCallum I."/>
        </authorList>
    </citation>
    <scope>NUCLEOTIDE SEQUENCE [LARGE SCALE GENOMIC DNA]</scope>
    <source>
        <strain evidence="3">Tucson 15010-1051.87</strain>
    </source>
</reference>
<dbReference type="Proteomes" id="UP000008792">
    <property type="component" value="Unassembled WGS sequence"/>
</dbReference>
<evidence type="ECO:0000256" key="1">
    <source>
        <dbReference type="SAM" id="SignalP"/>
    </source>
</evidence>
<dbReference type="eggNOG" id="ENOG502T81W">
    <property type="taxonomic scope" value="Eukaryota"/>
</dbReference>
<dbReference type="FunCoup" id="B4M149">
    <property type="interactions" value="39"/>
</dbReference>
<name>B4M149_DROVI</name>
<evidence type="ECO:0000313" key="2">
    <source>
        <dbReference type="EMBL" id="EDW67460.2"/>
    </source>
</evidence>
<evidence type="ECO:0000313" key="3">
    <source>
        <dbReference type="Proteomes" id="UP000008792"/>
    </source>
</evidence>
<dbReference type="EMBL" id="CH940650">
    <property type="protein sequence ID" value="EDW67460.2"/>
    <property type="molecule type" value="Genomic_DNA"/>
</dbReference>
<proteinExistence type="predicted"/>